<evidence type="ECO:0000256" key="5">
    <source>
        <dbReference type="ARBA" id="ARBA00023136"/>
    </source>
</evidence>
<comment type="function">
    <text evidence="1 6">NDH-1 shuttles electrons from NADH, via FMN and iron-sulfur (Fe-S) centers, to quinones in the respiratory chain. The immediate electron acceptor for the enzyme in this species is believed to be ubiquinone. Couples the redox reaction to proton translocation (for every two electrons transferred, four hydrogen ions are translocated across the cytoplasmic membrane), and thus conserves the redox energy in a proton gradient.</text>
</comment>
<keyword evidence="3 6" id="KW-0812">Transmembrane</keyword>
<protein>
    <recommendedName>
        <fullName evidence="6">NADH-quinone oxidoreductase subunit N</fullName>
        <ecNumber evidence="6">7.1.1.-</ecNumber>
    </recommendedName>
    <alternativeName>
        <fullName evidence="6">NADH dehydrogenase I subunit N</fullName>
    </alternativeName>
    <alternativeName>
        <fullName evidence="6">NDH-1 subunit N</fullName>
    </alternativeName>
</protein>
<evidence type="ECO:0000313" key="10">
    <source>
        <dbReference type="Proteomes" id="UP000184444"/>
    </source>
</evidence>
<feature type="domain" description="NADH:quinone oxidoreductase/Mrp antiporter transmembrane" evidence="8">
    <location>
        <begin position="123"/>
        <end position="416"/>
    </location>
</feature>
<evidence type="ECO:0000256" key="7">
    <source>
        <dbReference type="RuleBase" id="RU000320"/>
    </source>
</evidence>
<dbReference type="GO" id="GO:0042773">
    <property type="term" value="P:ATP synthesis coupled electron transport"/>
    <property type="evidence" value="ECO:0007669"/>
    <property type="project" value="InterPro"/>
</dbReference>
<keyword evidence="6" id="KW-1278">Translocase</keyword>
<dbReference type="GO" id="GO:0008137">
    <property type="term" value="F:NADH dehydrogenase (ubiquinone) activity"/>
    <property type="evidence" value="ECO:0007669"/>
    <property type="project" value="InterPro"/>
</dbReference>
<feature type="transmembrane region" description="Helical" evidence="6">
    <location>
        <begin position="324"/>
        <end position="342"/>
    </location>
</feature>
<accession>A0A1M7EI76</accession>
<feature type="transmembrane region" description="Helical" evidence="6">
    <location>
        <begin position="443"/>
        <end position="464"/>
    </location>
</feature>
<gene>
    <name evidence="6" type="primary">nuoN</name>
    <name evidence="9" type="ORF">SAMN05444389_102131</name>
</gene>
<organism evidence="9 10">
    <name type="scientific">Paracoccus solventivorans</name>
    <dbReference type="NCBI Taxonomy" id="53463"/>
    <lineage>
        <taxon>Bacteria</taxon>
        <taxon>Pseudomonadati</taxon>
        <taxon>Pseudomonadota</taxon>
        <taxon>Alphaproteobacteria</taxon>
        <taxon>Rhodobacterales</taxon>
        <taxon>Paracoccaceae</taxon>
        <taxon>Paracoccus</taxon>
    </lineage>
</organism>
<dbReference type="InterPro" id="IPR010096">
    <property type="entry name" value="NADH-Q_OxRdtase_suN/2"/>
</dbReference>
<dbReference type="NCBIfam" id="NF004440">
    <property type="entry name" value="PRK05777.1-3"/>
    <property type="match status" value="1"/>
</dbReference>
<feature type="transmembrane region" description="Helical" evidence="6">
    <location>
        <begin position="38"/>
        <end position="56"/>
    </location>
</feature>
<keyword evidence="5 6" id="KW-0472">Membrane</keyword>
<dbReference type="HAMAP" id="MF_00445">
    <property type="entry name" value="NDH1_NuoN_1"/>
    <property type="match status" value="1"/>
</dbReference>
<keyword evidence="6" id="KW-0830">Ubiquinone</keyword>
<keyword evidence="6" id="KW-0520">NAD</keyword>
<dbReference type="Proteomes" id="UP000184444">
    <property type="component" value="Unassembled WGS sequence"/>
</dbReference>
<dbReference type="STRING" id="53463.SAMN05444389_102131"/>
<dbReference type="GO" id="GO:0012505">
    <property type="term" value="C:endomembrane system"/>
    <property type="evidence" value="ECO:0007669"/>
    <property type="project" value="UniProtKB-SubCell"/>
</dbReference>
<feature type="transmembrane region" description="Helical" evidence="6">
    <location>
        <begin position="369"/>
        <end position="389"/>
    </location>
</feature>
<evidence type="ECO:0000256" key="4">
    <source>
        <dbReference type="ARBA" id="ARBA00022989"/>
    </source>
</evidence>
<feature type="transmembrane region" description="Helical" evidence="6">
    <location>
        <begin position="103"/>
        <end position="121"/>
    </location>
</feature>
<dbReference type="EC" id="7.1.1.-" evidence="6"/>
<evidence type="ECO:0000256" key="6">
    <source>
        <dbReference type="HAMAP-Rule" id="MF_00445"/>
    </source>
</evidence>
<feature type="transmembrane region" description="Helical" evidence="6">
    <location>
        <begin position="202"/>
        <end position="225"/>
    </location>
</feature>
<dbReference type="AlphaFoldDB" id="A0A1M7EI76"/>
<name>A0A1M7EI76_9RHOB</name>
<feature type="transmembrane region" description="Helical" evidence="6">
    <location>
        <begin position="270"/>
        <end position="289"/>
    </location>
</feature>
<sequence>MSSIELSILMPEAGLALFALAALMFGAFAGKDRVAGPVLWAAVAALLVAGFAIGWGGRGDGQGFFGMFIDDAFARFAKVTVLLSAAGVLAMSAAWLQRQGLLRFELPVLIVLAVIGMMIMVSAGDLLTLYMGLELQSLALYIVAALRRDSVRSSEAGLKYFVLGSLSSGMLLYGASLVYGYAGTTNLAGIMQALDGGLSVGLLFGLVFLLVGLCFKVSAVPFHMWTPDVYEGSPTPVTAFFATAPKVAAMALIARLVWGAFGSVPAEWSQIIALLAVLSMFLGSIAGIGQRDIKRLMAYSSIAHMGFAFIGLAAGTAYGVQSMLLYMAIYAVMNVGTFAFILSMERGGRPVTALEDLNLMARTEPLKSLAMGILLFSLAGVPPMLGFFAKFGVLKAAVDAQMGWLALLGVVASVIGAFYYLRMVYYLYFGSPRDDIAEARTDAAQWLALVGAAAAMVIGAFSMFGTESAAQRAAEALVLAEAAPAPAAAATAAAPAALD</sequence>
<evidence type="ECO:0000259" key="8">
    <source>
        <dbReference type="Pfam" id="PF00361"/>
    </source>
</evidence>
<keyword evidence="4 6" id="KW-1133">Transmembrane helix</keyword>
<dbReference type="GO" id="GO:0048038">
    <property type="term" value="F:quinone binding"/>
    <property type="evidence" value="ECO:0007669"/>
    <property type="project" value="UniProtKB-KW"/>
</dbReference>
<dbReference type="PANTHER" id="PTHR22773">
    <property type="entry name" value="NADH DEHYDROGENASE"/>
    <property type="match status" value="1"/>
</dbReference>
<evidence type="ECO:0000256" key="2">
    <source>
        <dbReference type="ARBA" id="ARBA00004127"/>
    </source>
</evidence>
<comment type="catalytic activity">
    <reaction evidence="6">
        <text>a quinone + NADH + 5 H(+)(in) = a quinol + NAD(+) + 4 H(+)(out)</text>
        <dbReference type="Rhea" id="RHEA:57888"/>
        <dbReference type="ChEBI" id="CHEBI:15378"/>
        <dbReference type="ChEBI" id="CHEBI:24646"/>
        <dbReference type="ChEBI" id="CHEBI:57540"/>
        <dbReference type="ChEBI" id="CHEBI:57945"/>
        <dbReference type="ChEBI" id="CHEBI:132124"/>
    </reaction>
</comment>
<dbReference type="GO" id="GO:0005886">
    <property type="term" value="C:plasma membrane"/>
    <property type="evidence" value="ECO:0007669"/>
    <property type="project" value="UniProtKB-SubCell"/>
</dbReference>
<evidence type="ECO:0000313" key="9">
    <source>
        <dbReference type="EMBL" id="SHL91492.1"/>
    </source>
</evidence>
<feature type="transmembrane region" description="Helical" evidence="6">
    <location>
        <begin position="158"/>
        <end position="182"/>
    </location>
</feature>
<keyword evidence="6" id="KW-0874">Quinone</keyword>
<comment type="subcellular location">
    <subcellularLocation>
        <location evidence="6">Cell membrane</location>
        <topology evidence="6">Multi-pass membrane protein</topology>
    </subcellularLocation>
    <subcellularLocation>
        <location evidence="2">Endomembrane system</location>
        <topology evidence="2">Multi-pass membrane protein</topology>
    </subcellularLocation>
    <subcellularLocation>
        <location evidence="7">Membrane</location>
        <topology evidence="7">Multi-pass membrane protein</topology>
    </subcellularLocation>
</comment>
<proteinExistence type="inferred from homology"/>
<reference evidence="10" key="1">
    <citation type="submission" date="2016-11" db="EMBL/GenBank/DDBJ databases">
        <authorList>
            <person name="Varghese N."/>
            <person name="Submissions S."/>
        </authorList>
    </citation>
    <scope>NUCLEOTIDE SEQUENCE [LARGE SCALE GENOMIC DNA]</scope>
    <source>
        <strain evidence="10">DSM 6637</strain>
    </source>
</reference>
<evidence type="ECO:0000256" key="1">
    <source>
        <dbReference type="ARBA" id="ARBA00002378"/>
    </source>
</evidence>
<feature type="transmembrane region" description="Helical" evidence="6">
    <location>
        <begin position="401"/>
        <end position="422"/>
    </location>
</feature>
<comment type="subunit">
    <text evidence="6">NDH-1 is composed of 14 different subunits. Subunits NuoA, H, J, K, L, M, N constitute the membrane sector of the complex.</text>
</comment>
<dbReference type="InterPro" id="IPR001750">
    <property type="entry name" value="ND/Mrp_TM"/>
</dbReference>
<keyword evidence="6" id="KW-1003">Cell membrane</keyword>
<dbReference type="NCBIfam" id="TIGR01770">
    <property type="entry name" value="NDH_I_N"/>
    <property type="match status" value="1"/>
</dbReference>
<dbReference type="GO" id="GO:0050136">
    <property type="term" value="F:NADH dehydrogenase (quinone) (non-electrogenic) activity"/>
    <property type="evidence" value="ECO:0007669"/>
    <property type="project" value="UniProtKB-UniRule"/>
</dbReference>
<keyword evidence="10" id="KW-1185">Reference proteome</keyword>
<feature type="transmembrane region" description="Helical" evidence="6">
    <location>
        <begin position="127"/>
        <end position="146"/>
    </location>
</feature>
<dbReference type="RefSeq" id="WP_073062476.1">
    <property type="nucleotide sequence ID" value="NZ_FRCK01000002.1"/>
</dbReference>
<dbReference type="OrthoDB" id="9811718at2"/>
<feature type="transmembrane region" description="Helical" evidence="6">
    <location>
        <begin position="296"/>
        <end position="318"/>
    </location>
</feature>
<dbReference type="EMBL" id="FRCK01000002">
    <property type="protein sequence ID" value="SHL91492.1"/>
    <property type="molecule type" value="Genomic_DNA"/>
</dbReference>
<evidence type="ECO:0000256" key="3">
    <source>
        <dbReference type="ARBA" id="ARBA00022692"/>
    </source>
</evidence>
<dbReference type="Pfam" id="PF00361">
    <property type="entry name" value="Proton_antipo_M"/>
    <property type="match status" value="1"/>
</dbReference>
<keyword evidence="6" id="KW-0813">Transport</keyword>
<feature type="transmembrane region" description="Helical" evidence="6">
    <location>
        <begin position="76"/>
        <end position="96"/>
    </location>
</feature>
<feature type="transmembrane region" description="Helical" evidence="6">
    <location>
        <begin position="6"/>
        <end position="26"/>
    </location>
</feature>
<comment type="similarity">
    <text evidence="6">Belongs to the complex I subunit 2 family.</text>
</comment>
<feature type="transmembrane region" description="Helical" evidence="6">
    <location>
        <begin position="237"/>
        <end position="258"/>
    </location>
</feature>